<sequence>MMEKVFMAAIVFYAIYQTTKLISEHLLKRKIIKAGHIEKAQILDPVKLESEEINKYPSLKWGLVAFLAGLGLIIIEVLRMSYPGLINYQHSIMPVGIELVFISLGFLIYFFIMNMRKK</sequence>
<dbReference type="InterPro" id="IPR046216">
    <property type="entry name" value="DUF6249"/>
</dbReference>
<feature type="transmembrane region" description="Helical" evidence="1">
    <location>
        <begin position="6"/>
        <end position="23"/>
    </location>
</feature>
<evidence type="ECO:0000313" key="3">
    <source>
        <dbReference type="EMBL" id="VAW20202.1"/>
    </source>
</evidence>
<feature type="transmembrane region" description="Helical" evidence="1">
    <location>
        <begin position="61"/>
        <end position="80"/>
    </location>
</feature>
<evidence type="ECO:0000259" key="2">
    <source>
        <dbReference type="Pfam" id="PF19762"/>
    </source>
</evidence>
<protein>
    <recommendedName>
        <fullName evidence="2">DUF6249 domain-containing protein</fullName>
    </recommendedName>
</protein>
<dbReference type="EMBL" id="UOEP01000114">
    <property type="protein sequence ID" value="VAW20202.1"/>
    <property type="molecule type" value="Genomic_DNA"/>
</dbReference>
<proteinExistence type="predicted"/>
<reference evidence="3" key="1">
    <citation type="submission" date="2018-06" db="EMBL/GenBank/DDBJ databases">
        <authorList>
            <person name="Zhirakovskaya E."/>
        </authorList>
    </citation>
    <scope>NUCLEOTIDE SEQUENCE</scope>
</reference>
<organism evidence="3">
    <name type="scientific">hydrothermal vent metagenome</name>
    <dbReference type="NCBI Taxonomy" id="652676"/>
    <lineage>
        <taxon>unclassified sequences</taxon>
        <taxon>metagenomes</taxon>
        <taxon>ecological metagenomes</taxon>
    </lineage>
</organism>
<name>A0A3B0U0P4_9ZZZZ</name>
<dbReference type="Pfam" id="PF19762">
    <property type="entry name" value="DUF6249"/>
    <property type="match status" value="1"/>
</dbReference>
<dbReference type="AlphaFoldDB" id="A0A3B0U0P4"/>
<keyword evidence="1" id="KW-1133">Transmembrane helix</keyword>
<feature type="transmembrane region" description="Helical" evidence="1">
    <location>
        <begin position="92"/>
        <end position="112"/>
    </location>
</feature>
<evidence type="ECO:0000256" key="1">
    <source>
        <dbReference type="SAM" id="Phobius"/>
    </source>
</evidence>
<keyword evidence="1" id="KW-0812">Transmembrane</keyword>
<accession>A0A3B0U0P4</accession>
<feature type="domain" description="DUF6249" evidence="2">
    <location>
        <begin position="6"/>
        <end position="112"/>
    </location>
</feature>
<gene>
    <name evidence="3" type="ORF">MNBD_BACTEROID01-332</name>
</gene>
<keyword evidence="1" id="KW-0472">Membrane</keyword>